<evidence type="ECO:0000256" key="6">
    <source>
        <dbReference type="ARBA" id="ARBA00030025"/>
    </source>
</evidence>
<dbReference type="PIRSF" id="PIRSF015557">
    <property type="entry name" value="UCP015557"/>
    <property type="match status" value="1"/>
</dbReference>
<comment type="catalytic activity">
    <reaction evidence="7">
        <text>dTDP-beta-L-rhamnose + L-arginyl-[protein] = N(omega)-(alpha-L-rhamnosyl)-L-arginyl-[protein] + dTDP + H(+)</text>
        <dbReference type="Rhea" id="RHEA:66692"/>
        <dbReference type="Rhea" id="RHEA-COMP:10532"/>
        <dbReference type="Rhea" id="RHEA-COMP:17096"/>
        <dbReference type="ChEBI" id="CHEBI:15378"/>
        <dbReference type="ChEBI" id="CHEBI:29965"/>
        <dbReference type="ChEBI" id="CHEBI:57510"/>
        <dbReference type="ChEBI" id="CHEBI:58369"/>
        <dbReference type="ChEBI" id="CHEBI:167445"/>
    </reaction>
    <physiologicalReaction direction="left-to-right" evidence="7">
        <dbReference type="Rhea" id="RHEA:66693"/>
    </physiologicalReaction>
</comment>
<accession>A0A2T4II95</accession>
<organism evidence="8 9">
    <name type="scientific">Pseudothauera lacus</name>
    <dbReference type="NCBI Taxonomy" id="2136175"/>
    <lineage>
        <taxon>Bacteria</taxon>
        <taxon>Pseudomonadati</taxon>
        <taxon>Pseudomonadota</taxon>
        <taxon>Betaproteobacteria</taxon>
        <taxon>Rhodocyclales</taxon>
        <taxon>Zoogloeaceae</taxon>
        <taxon>Pseudothauera</taxon>
    </lineage>
</organism>
<evidence type="ECO:0000256" key="7">
    <source>
        <dbReference type="ARBA" id="ARBA00048472"/>
    </source>
</evidence>
<keyword evidence="9" id="KW-1185">Reference proteome</keyword>
<keyword evidence="2 8" id="KW-0808">Transferase</keyword>
<dbReference type="RefSeq" id="WP_107492009.1">
    <property type="nucleotide sequence ID" value="NZ_PZKC01000002.1"/>
</dbReference>
<evidence type="ECO:0000313" key="8">
    <source>
        <dbReference type="EMBL" id="PTD97488.1"/>
    </source>
</evidence>
<evidence type="ECO:0000313" key="9">
    <source>
        <dbReference type="Proteomes" id="UP000241193"/>
    </source>
</evidence>
<dbReference type="AlphaFoldDB" id="A0A2T4II95"/>
<dbReference type="Pfam" id="PF10093">
    <property type="entry name" value="EarP"/>
    <property type="match status" value="1"/>
</dbReference>
<comment type="similarity">
    <text evidence="4">Belongs to the glycosyltransferase 104 family.</text>
</comment>
<proteinExistence type="inferred from homology"/>
<evidence type="ECO:0000256" key="4">
    <source>
        <dbReference type="ARBA" id="ARBA00024346"/>
    </source>
</evidence>
<dbReference type="OrthoDB" id="209085at2"/>
<dbReference type="NCBIfam" id="TIGR03837">
    <property type="entry name" value="efp_Arg_rhamno"/>
    <property type="match status" value="1"/>
</dbReference>
<dbReference type="GO" id="GO:0106361">
    <property type="term" value="F:protein-arginine rhamnosyltransferase activity"/>
    <property type="evidence" value="ECO:0007669"/>
    <property type="project" value="InterPro"/>
</dbReference>
<evidence type="ECO:0000256" key="1">
    <source>
        <dbReference type="ARBA" id="ARBA00022676"/>
    </source>
</evidence>
<protein>
    <recommendedName>
        <fullName evidence="5">Protein-arginine rhamnosyltransferase</fullName>
    </recommendedName>
    <alternativeName>
        <fullName evidence="6">EF-P arginine rhamnosyltransferase</fullName>
    </alternativeName>
</protein>
<keyword evidence="1" id="KW-0328">Glycosyltransferase</keyword>
<comment type="caution">
    <text evidence="8">The sequence shown here is derived from an EMBL/GenBank/DDBJ whole genome shotgun (WGS) entry which is preliminary data.</text>
</comment>
<sequence length="388" mass="42328">MPASVRPDFEIFCRVVDNYGDIGVCWRLARDLAARGLRPRLWVDDWATLLRLCPQAGSSGAWVSGVELCHWEDDFRALQPGMVVIEAFACELPAAQLEAMAALPVAPAWLNLEYLSAESWVADCHLLASPHPRLALQKRFCFPGFEPRTGGLLREPGLLAARTAFQGDARAREEWLAAQGIALIPGALAVSLFAYGHPQLSSLLGCWADGERAVELLIPAGRMAVDAAAALGSVLQPGVPLQRKALRVQVLPFLSQDDYDRLLWSCDLNFVRGEDSFVRAQWAARPFVWQIYAQQADAHRVKLEAFLQRYTAMLDDDAAAALRAFALAWNGLPDKATAMPQSPAVAWPGLAPALPRASAHAALWCEHLATLPDLCATLAQIHKAAVKS</sequence>
<dbReference type="InterPro" id="IPR016633">
    <property type="entry name" value="EarP"/>
</dbReference>
<dbReference type="GO" id="GO:0003746">
    <property type="term" value="F:translation elongation factor activity"/>
    <property type="evidence" value="ECO:0007669"/>
    <property type="project" value="UniProtKB-KW"/>
</dbReference>
<name>A0A2T4II95_9RHOO</name>
<evidence type="ECO:0000256" key="3">
    <source>
        <dbReference type="ARBA" id="ARBA00024303"/>
    </source>
</evidence>
<reference evidence="8 9" key="1">
    <citation type="submission" date="2018-03" db="EMBL/GenBank/DDBJ databases">
        <authorList>
            <person name="Keele B.F."/>
        </authorList>
    </citation>
    <scope>NUCLEOTIDE SEQUENCE [LARGE SCALE GENOMIC DNA]</scope>
    <source>
        <strain evidence="8 9">D20</strain>
    </source>
</reference>
<keyword evidence="8" id="KW-0251">Elongation factor</keyword>
<dbReference type="Proteomes" id="UP000241193">
    <property type="component" value="Unassembled WGS sequence"/>
</dbReference>
<reference evidence="8 9" key="2">
    <citation type="submission" date="2018-04" db="EMBL/GenBank/DDBJ databases">
        <title>Thauera lacus sp. nov., isolated from an saline lake in Inner Mongolia, China.</title>
        <authorList>
            <person name="Liang Q.-Y."/>
        </authorList>
    </citation>
    <scope>NUCLEOTIDE SEQUENCE [LARGE SCALE GENOMIC DNA]</scope>
    <source>
        <strain evidence="8 9">D20</strain>
    </source>
</reference>
<gene>
    <name evidence="8" type="primary">earP</name>
    <name evidence="8" type="ORF">C8261_02035</name>
</gene>
<evidence type="ECO:0000256" key="5">
    <source>
        <dbReference type="ARBA" id="ARBA00024416"/>
    </source>
</evidence>
<dbReference type="EMBL" id="PZKC01000002">
    <property type="protein sequence ID" value="PTD97488.1"/>
    <property type="molecule type" value="Genomic_DNA"/>
</dbReference>
<evidence type="ECO:0000256" key="2">
    <source>
        <dbReference type="ARBA" id="ARBA00022679"/>
    </source>
</evidence>
<comment type="function">
    <text evidence="3">Protein-arginine rhamnosyltransferase that catalyzes the transfer of a single rhamnose to elongation factor P (EF-P) on 'Lys-32', a modification required for EF-P-dependent rescue of polyproline stalled ribosomes.</text>
</comment>
<keyword evidence="8" id="KW-0648">Protein biosynthesis</keyword>